<keyword evidence="6" id="KW-0472">Membrane</keyword>
<evidence type="ECO:0000256" key="5">
    <source>
        <dbReference type="ARBA" id="ARBA00023128"/>
    </source>
</evidence>
<dbReference type="AlphaFoldDB" id="A0A1B6FXT8"/>
<evidence type="ECO:0000256" key="6">
    <source>
        <dbReference type="ARBA" id="ARBA00023136"/>
    </source>
</evidence>
<comment type="similarity">
    <text evidence="7">Belongs to the peptidase S26 family. IMP1 subfamily.</text>
</comment>
<evidence type="ECO:0000256" key="2">
    <source>
        <dbReference type="ARBA" id="ARBA00011805"/>
    </source>
</evidence>
<sequence>MVFNELLKRVSKKCGQFILGTVRYGCIIHVVLEHLGDFVICSGPSMEPTLFTNDTILTEHVSPKLNNIKKGDIVVARSPTNPKQFICKRVTGVEGDKMCPGFISQVIVPRGHVWLEGDNRNNSSDSRNYGPVPVGLLRGRVLCIIWPFSHLALLTEHNKA</sequence>
<feature type="active site" evidence="8">
    <location>
        <position position="88"/>
    </location>
</feature>
<keyword evidence="4 9" id="KW-0378">Hydrolase</keyword>
<evidence type="ECO:0000256" key="9">
    <source>
        <dbReference type="RuleBase" id="RU362041"/>
    </source>
</evidence>
<evidence type="ECO:0000259" key="10">
    <source>
        <dbReference type="Pfam" id="PF10502"/>
    </source>
</evidence>
<dbReference type="FunFam" id="2.10.109.10:FF:000019">
    <property type="entry name" value="Mitochondrial inner membrane protease subunit"/>
    <property type="match status" value="1"/>
</dbReference>
<accession>A0A1B6FXT8</accession>
<dbReference type="CDD" id="cd06530">
    <property type="entry name" value="S26_SPase_I"/>
    <property type="match status" value="1"/>
</dbReference>
<gene>
    <name evidence="11" type="ORF">g.13901</name>
</gene>
<dbReference type="PANTHER" id="PTHR12383">
    <property type="entry name" value="PROTEASE FAMILY S26 MITOCHONDRIAL INNER MEMBRANE PROTEASE-RELATED"/>
    <property type="match status" value="1"/>
</dbReference>
<dbReference type="NCBIfam" id="TIGR02227">
    <property type="entry name" value="sigpep_I_bact"/>
    <property type="match status" value="1"/>
</dbReference>
<reference evidence="11" key="1">
    <citation type="submission" date="2015-11" db="EMBL/GenBank/DDBJ databases">
        <title>De novo transcriptome assembly of four potential Pierce s Disease insect vectors from Arizona vineyards.</title>
        <authorList>
            <person name="Tassone E.E."/>
        </authorList>
    </citation>
    <scope>NUCLEOTIDE SEQUENCE</scope>
</reference>
<dbReference type="EC" id="3.4.21.-" evidence="9"/>
<feature type="domain" description="Peptidase S26" evidence="10">
    <location>
        <begin position="106"/>
        <end position="146"/>
    </location>
</feature>
<dbReference type="PRINTS" id="PR00727">
    <property type="entry name" value="LEADERPTASE"/>
</dbReference>
<feature type="active site" evidence="8">
    <location>
        <position position="45"/>
    </location>
</feature>
<comment type="subunit">
    <text evidence="2">Heterodimer of 2 subunits, IMMPL1 and IMMPL2.</text>
</comment>
<evidence type="ECO:0000256" key="1">
    <source>
        <dbReference type="ARBA" id="ARBA00004273"/>
    </source>
</evidence>
<dbReference type="GO" id="GO:0006465">
    <property type="term" value="P:signal peptide processing"/>
    <property type="evidence" value="ECO:0007669"/>
    <property type="project" value="InterPro"/>
</dbReference>
<dbReference type="EMBL" id="GECZ01014761">
    <property type="protein sequence ID" value="JAS55008.1"/>
    <property type="molecule type" value="Transcribed_RNA"/>
</dbReference>
<evidence type="ECO:0000256" key="8">
    <source>
        <dbReference type="PIRSR" id="PIRSR600223-1"/>
    </source>
</evidence>
<dbReference type="InterPro" id="IPR019533">
    <property type="entry name" value="Peptidase_S26"/>
</dbReference>
<dbReference type="InterPro" id="IPR052064">
    <property type="entry name" value="Mito_IMP1_subunit"/>
</dbReference>
<evidence type="ECO:0000313" key="11">
    <source>
        <dbReference type="EMBL" id="JAS55008.1"/>
    </source>
</evidence>
<comment type="subcellular location">
    <subcellularLocation>
        <location evidence="1 9">Mitochondrion inner membrane</location>
    </subcellularLocation>
</comment>
<dbReference type="InterPro" id="IPR036286">
    <property type="entry name" value="LexA/Signal_pep-like_sf"/>
</dbReference>
<dbReference type="GO" id="GO:0006627">
    <property type="term" value="P:protein processing involved in protein targeting to mitochondrion"/>
    <property type="evidence" value="ECO:0007669"/>
    <property type="project" value="TreeGrafter"/>
</dbReference>
<organism evidence="11">
    <name type="scientific">Cuerna arida</name>
    <dbReference type="NCBI Taxonomy" id="1464854"/>
    <lineage>
        <taxon>Eukaryota</taxon>
        <taxon>Metazoa</taxon>
        <taxon>Ecdysozoa</taxon>
        <taxon>Arthropoda</taxon>
        <taxon>Hexapoda</taxon>
        <taxon>Insecta</taxon>
        <taxon>Pterygota</taxon>
        <taxon>Neoptera</taxon>
        <taxon>Paraneoptera</taxon>
        <taxon>Hemiptera</taxon>
        <taxon>Auchenorrhyncha</taxon>
        <taxon>Membracoidea</taxon>
        <taxon>Cicadellidae</taxon>
        <taxon>Cicadellinae</taxon>
        <taxon>Proconiini</taxon>
        <taxon>Cuerna</taxon>
    </lineage>
</organism>
<keyword evidence="9" id="KW-0645">Protease</keyword>
<dbReference type="InterPro" id="IPR000223">
    <property type="entry name" value="Pept_S26A_signal_pept_1"/>
</dbReference>
<name>A0A1B6FXT8_9HEMI</name>
<dbReference type="GO" id="GO:0042720">
    <property type="term" value="C:mitochondrial inner membrane peptidase complex"/>
    <property type="evidence" value="ECO:0007669"/>
    <property type="project" value="TreeGrafter"/>
</dbReference>
<feature type="domain" description="Peptidase S26" evidence="10">
    <location>
        <begin position="26"/>
        <end position="99"/>
    </location>
</feature>
<evidence type="ECO:0000256" key="7">
    <source>
        <dbReference type="ARBA" id="ARBA00038445"/>
    </source>
</evidence>
<evidence type="ECO:0000256" key="3">
    <source>
        <dbReference type="ARBA" id="ARBA00022792"/>
    </source>
</evidence>
<dbReference type="PANTHER" id="PTHR12383:SF16">
    <property type="entry name" value="MITOCHONDRIAL INNER MEMBRANE PROTEASE SUBUNIT 1"/>
    <property type="match status" value="1"/>
</dbReference>
<dbReference type="Gene3D" id="2.10.109.10">
    <property type="entry name" value="Umud Fragment, subunit A"/>
    <property type="match status" value="1"/>
</dbReference>
<dbReference type="Pfam" id="PF10502">
    <property type="entry name" value="Peptidase_S26"/>
    <property type="match status" value="2"/>
</dbReference>
<dbReference type="GO" id="GO:0004252">
    <property type="term" value="F:serine-type endopeptidase activity"/>
    <property type="evidence" value="ECO:0007669"/>
    <property type="project" value="InterPro"/>
</dbReference>
<protein>
    <recommendedName>
        <fullName evidence="9">Mitochondrial inner membrane protease subunit</fullName>
        <ecNumber evidence="9">3.4.21.-</ecNumber>
    </recommendedName>
</protein>
<proteinExistence type="inferred from homology"/>
<dbReference type="SUPFAM" id="SSF51306">
    <property type="entry name" value="LexA/Signal peptidase"/>
    <property type="match status" value="1"/>
</dbReference>
<evidence type="ECO:0000256" key="4">
    <source>
        <dbReference type="ARBA" id="ARBA00022801"/>
    </source>
</evidence>
<keyword evidence="3 9" id="KW-0999">Mitochondrion inner membrane</keyword>
<keyword evidence="5 9" id="KW-0496">Mitochondrion</keyword>